<dbReference type="Gene3D" id="1.10.3300.10">
    <property type="entry name" value="Jann2411-like domain"/>
    <property type="match status" value="1"/>
</dbReference>
<dbReference type="RefSeq" id="WP_179579649.1">
    <property type="nucleotide sequence ID" value="NZ_JACCFM010000001.1"/>
</dbReference>
<dbReference type="Pfam" id="PF07336">
    <property type="entry name" value="ABATE"/>
    <property type="match status" value="1"/>
</dbReference>
<dbReference type="SUPFAM" id="SSF160904">
    <property type="entry name" value="Jann2411-like"/>
    <property type="match status" value="1"/>
</dbReference>
<dbReference type="InterPro" id="IPR023286">
    <property type="entry name" value="ABATE_dom_sf"/>
</dbReference>
<dbReference type="Proteomes" id="UP000537260">
    <property type="component" value="Unassembled WGS sequence"/>
</dbReference>
<keyword evidence="3" id="KW-1185">Reference proteome</keyword>
<comment type="caution">
    <text evidence="2">The sequence shown here is derived from an EMBL/GenBank/DDBJ whole genome shotgun (WGS) entry which is preliminary data.</text>
</comment>
<dbReference type="PANTHER" id="PTHR35525">
    <property type="entry name" value="BLL6575 PROTEIN"/>
    <property type="match status" value="1"/>
</dbReference>
<name>A0A7Z0J6W5_9MICO</name>
<accession>A0A7Z0J6W5</accession>
<dbReference type="InterPro" id="IPR010852">
    <property type="entry name" value="ABATE"/>
</dbReference>
<evidence type="ECO:0000313" key="2">
    <source>
        <dbReference type="EMBL" id="NYJ20977.1"/>
    </source>
</evidence>
<proteinExistence type="predicted"/>
<dbReference type="InterPro" id="IPR021005">
    <property type="entry name" value="Znf_CGNR"/>
</dbReference>
<reference evidence="2 3" key="1">
    <citation type="submission" date="2020-07" db="EMBL/GenBank/DDBJ databases">
        <title>Sequencing the genomes of 1000 actinobacteria strains.</title>
        <authorList>
            <person name="Klenk H.-P."/>
        </authorList>
    </citation>
    <scope>NUCLEOTIDE SEQUENCE [LARGE SCALE GENOMIC DNA]</scope>
    <source>
        <strain evidence="2 3">LI1</strain>
    </source>
</reference>
<evidence type="ECO:0000313" key="3">
    <source>
        <dbReference type="Proteomes" id="UP000537260"/>
    </source>
</evidence>
<dbReference type="EMBL" id="JACCFM010000001">
    <property type="protein sequence ID" value="NYJ20977.1"/>
    <property type="molecule type" value="Genomic_DNA"/>
</dbReference>
<dbReference type="Pfam" id="PF11706">
    <property type="entry name" value="zf-CGNR"/>
    <property type="match status" value="1"/>
</dbReference>
<protein>
    <submittedName>
        <fullName evidence="2">Putative RNA-binding Zn ribbon-like protein</fullName>
    </submittedName>
</protein>
<gene>
    <name evidence="2" type="ORF">HNR05_002768</name>
</gene>
<feature type="domain" description="Zinc finger CGNR" evidence="1">
    <location>
        <begin position="139"/>
        <end position="182"/>
    </location>
</feature>
<dbReference type="PANTHER" id="PTHR35525:SF3">
    <property type="entry name" value="BLL6575 PROTEIN"/>
    <property type="match status" value="1"/>
</dbReference>
<dbReference type="AlphaFoldDB" id="A0A7Z0J6W5"/>
<organism evidence="2 3">
    <name type="scientific">Glaciibacter psychrotolerans</name>
    <dbReference type="NCBI Taxonomy" id="670054"/>
    <lineage>
        <taxon>Bacteria</taxon>
        <taxon>Bacillati</taxon>
        <taxon>Actinomycetota</taxon>
        <taxon>Actinomycetes</taxon>
        <taxon>Micrococcales</taxon>
        <taxon>Microbacteriaceae</taxon>
        <taxon>Glaciibacter</taxon>
    </lineage>
</organism>
<evidence type="ECO:0000259" key="1">
    <source>
        <dbReference type="Pfam" id="PF11706"/>
    </source>
</evidence>
<sequence>MLFTHDVEAALHSTAALVNTLPALSDSGRDELDSLEKLDSFYRRHGFTGAHSQTPEGLTAVRAIREPLHALWTTTDDERVAELINGILTATSALPQLVRHDATGWHLHATSAERQFADRILVEAAMAWVDVIRTGERERMRICAAADCEAVLVDVSRNRSKRYCDVSNCGNRANVAAYRARRKPEDLQIKTLSQPK</sequence>